<dbReference type="InterPro" id="IPR020846">
    <property type="entry name" value="MFS_dom"/>
</dbReference>
<feature type="transmembrane region" description="Helical" evidence="6">
    <location>
        <begin position="357"/>
        <end position="381"/>
    </location>
</feature>
<evidence type="ECO:0000313" key="9">
    <source>
        <dbReference type="Proteomes" id="UP000283128"/>
    </source>
</evidence>
<gene>
    <name evidence="8" type="ORF">EOT10_15535</name>
</gene>
<feature type="transmembrane region" description="Helical" evidence="6">
    <location>
        <begin position="21"/>
        <end position="43"/>
    </location>
</feature>
<dbReference type="InterPro" id="IPR036259">
    <property type="entry name" value="MFS_trans_sf"/>
</dbReference>
<keyword evidence="2 6" id="KW-0812">Transmembrane</keyword>
<dbReference type="Gene3D" id="1.20.1250.20">
    <property type="entry name" value="MFS general substrate transporter like domains"/>
    <property type="match status" value="1"/>
</dbReference>
<accession>A0A3S2VFZ9</accession>
<feature type="transmembrane region" description="Helical" evidence="6">
    <location>
        <begin position="296"/>
        <end position="319"/>
    </location>
</feature>
<dbReference type="GO" id="GO:0005886">
    <property type="term" value="C:plasma membrane"/>
    <property type="evidence" value="ECO:0007669"/>
    <property type="project" value="UniProtKB-SubCell"/>
</dbReference>
<evidence type="ECO:0000256" key="2">
    <source>
        <dbReference type="ARBA" id="ARBA00022692"/>
    </source>
</evidence>
<name>A0A3S2VFZ9_9ACTN</name>
<dbReference type="EMBL" id="RZYA01000006">
    <property type="protein sequence ID" value="RVU24423.1"/>
    <property type="molecule type" value="Genomic_DNA"/>
</dbReference>
<dbReference type="OrthoDB" id="146345at2"/>
<feature type="transmembrane region" description="Helical" evidence="6">
    <location>
        <begin position="113"/>
        <end position="134"/>
    </location>
</feature>
<evidence type="ECO:0000313" key="8">
    <source>
        <dbReference type="EMBL" id="RVU24423.1"/>
    </source>
</evidence>
<dbReference type="GO" id="GO:0022857">
    <property type="term" value="F:transmembrane transporter activity"/>
    <property type="evidence" value="ECO:0007669"/>
    <property type="project" value="InterPro"/>
</dbReference>
<dbReference type="InterPro" id="IPR011701">
    <property type="entry name" value="MFS"/>
</dbReference>
<feature type="transmembrane region" description="Helical" evidence="6">
    <location>
        <begin position="175"/>
        <end position="196"/>
    </location>
</feature>
<feature type="transmembrane region" description="Helical" evidence="6">
    <location>
        <begin position="87"/>
        <end position="107"/>
    </location>
</feature>
<feature type="transmembrane region" description="Helical" evidence="6">
    <location>
        <begin position="388"/>
        <end position="408"/>
    </location>
</feature>
<evidence type="ECO:0000256" key="1">
    <source>
        <dbReference type="ARBA" id="ARBA00004651"/>
    </source>
</evidence>
<dbReference type="AlphaFoldDB" id="A0A3S2VFZ9"/>
<evidence type="ECO:0000256" key="5">
    <source>
        <dbReference type="SAM" id="MobiDB-lite"/>
    </source>
</evidence>
<evidence type="ECO:0000256" key="3">
    <source>
        <dbReference type="ARBA" id="ARBA00022989"/>
    </source>
</evidence>
<evidence type="ECO:0000256" key="6">
    <source>
        <dbReference type="SAM" id="Phobius"/>
    </source>
</evidence>
<feature type="transmembrane region" description="Helical" evidence="6">
    <location>
        <begin position="55"/>
        <end position="75"/>
    </location>
</feature>
<dbReference type="PANTHER" id="PTHR11360">
    <property type="entry name" value="MONOCARBOXYLATE TRANSPORTER"/>
    <property type="match status" value="1"/>
</dbReference>
<reference evidence="8 9" key="1">
    <citation type="submission" date="2019-01" db="EMBL/GenBank/DDBJ databases">
        <title>Genome sequences of Streptomyces and Rhizobium isolates collected from root and soil.</title>
        <authorList>
            <person name="Chhettri S."/>
            <person name="Sevigny J.L."/>
            <person name="Sen A."/>
            <person name="Ennis N."/>
            <person name="Tisa L."/>
        </authorList>
    </citation>
    <scope>NUCLEOTIDE SEQUENCE [LARGE SCALE GENOMIC DNA]</scope>
    <source>
        <strain evidence="8 9">San01</strain>
    </source>
</reference>
<keyword evidence="4 6" id="KW-0472">Membrane</keyword>
<feature type="domain" description="Major facilitator superfamily (MFS) profile" evidence="7">
    <location>
        <begin position="21"/>
        <end position="443"/>
    </location>
</feature>
<dbReference type="SUPFAM" id="SSF103473">
    <property type="entry name" value="MFS general substrate transporter"/>
    <property type="match status" value="1"/>
</dbReference>
<comment type="subcellular location">
    <subcellularLocation>
        <location evidence="1">Cell membrane</location>
        <topology evidence="1">Multi-pass membrane protein</topology>
    </subcellularLocation>
</comment>
<dbReference type="PROSITE" id="PS50850">
    <property type="entry name" value="MFS"/>
    <property type="match status" value="1"/>
</dbReference>
<feature type="region of interest" description="Disordered" evidence="5">
    <location>
        <begin position="200"/>
        <end position="246"/>
    </location>
</feature>
<dbReference type="RefSeq" id="WP_127828780.1">
    <property type="nucleotide sequence ID" value="NZ_RZYA01000006.1"/>
</dbReference>
<dbReference type="InterPro" id="IPR050327">
    <property type="entry name" value="Proton-linked_MCT"/>
</dbReference>
<dbReference type="Pfam" id="PF07690">
    <property type="entry name" value="MFS_1"/>
    <property type="match status" value="1"/>
</dbReference>
<feature type="region of interest" description="Disordered" evidence="5">
    <location>
        <begin position="445"/>
        <end position="469"/>
    </location>
</feature>
<keyword evidence="9" id="KW-1185">Reference proteome</keyword>
<evidence type="ECO:0000256" key="4">
    <source>
        <dbReference type="ARBA" id="ARBA00023136"/>
    </source>
</evidence>
<feature type="transmembrane region" description="Helical" evidence="6">
    <location>
        <begin position="331"/>
        <end position="351"/>
    </location>
</feature>
<feature type="transmembrane region" description="Helical" evidence="6">
    <location>
        <begin position="420"/>
        <end position="438"/>
    </location>
</feature>
<evidence type="ECO:0000259" key="7">
    <source>
        <dbReference type="PROSITE" id="PS50850"/>
    </source>
</evidence>
<protein>
    <submittedName>
        <fullName evidence="8">MFS transporter</fullName>
    </submittedName>
</protein>
<comment type="caution">
    <text evidence="8">The sequence shown here is derived from an EMBL/GenBank/DDBJ whole genome shotgun (WGS) entry which is preliminary data.</text>
</comment>
<keyword evidence="3 6" id="KW-1133">Transmembrane helix</keyword>
<dbReference type="PANTHER" id="PTHR11360:SF284">
    <property type="entry name" value="EG:103B4.3 PROTEIN-RELATED"/>
    <property type="match status" value="1"/>
</dbReference>
<organism evidence="8 9">
    <name type="scientific">Streptomyces antnestii</name>
    <dbReference type="NCBI Taxonomy" id="2494256"/>
    <lineage>
        <taxon>Bacteria</taxon>
        <taxon>Bacillati</taxon>
        <taxon>Actinomycetota</taxon>
        <taxon>Actinomycetes</taxon>
        <taxon>Kitasatosporales</taxon>
        <taxon>Streptomycetaceae</taxon>
        <taxon>Streptomyces</taxon>
    </lineage>
</organism>
<dbReference type="CDD" id="cd17355">
    <property type="entry name" value="MFS_YcxA_like"/>
    <property type="match status" value="1"/>
</dbReference>
<sequence>MKRSRPRSRPRNRAPVSPWTVAAGAALAIVTAGAFSTLAGLLVGPLNEDLGWSRASVGLGSLVNMVVYGATAPFAAALMDRFGMRRVAVGALGLVGAGAALATTMTAPWQFVLYWGVLVGLGTGATATTFAATVTERWFVARRGLVTGLLTAASVVGQFVFLPVLSWVIDVYGWRAAAGALALAAAGALPVVWAAVRDPRQGPTPTNGADPRKEPAPVNGADPRKEPTPTNGADPRKEPAPTHGAARHALRTLARAARTGPFWLLAGTFAVCGASTNGVMWTHFAPAAHDHGMPVTVAASLLSLIGIFNVAGTVASGWLTDRADPRRLLAAYYALRGLTLVALPLLLTSAVDAPLVAFTVVFGLLDVATVPPTIALCRALYGADAPVVFGWVSAAHQVGAGAVAFAGGVARDAFGSYDPVWVGAGALCAGAALLALTVRRAGHGNPLTPPAPATPRRSRALPASPPPCR</sequence>
<dbReference type="Proteomes" id="UP000283128">
    <property type="component" value="Unassembled WGS sequence"/>
</dbReference>
<feature type="transmembrane region" description="Helical" evidence="6">
    <location>
        <begin position="146"/>
        <end position="169"/>
    </location>
</feature>
<feature type="transmembrane region" description="Helical" evidence="6">
    <location>
        <begin position="262"/>
        <end position="284"/>
    </location>
</feature>
<proteinExistence type="predicted"/>